<feature type="compositionally biased region" description="Basic and acidic residues" evidence="1">
    <location>
        <begin position="72"/>
        <end position="91"/>
    </location>
</feature>
<evidence type="ECO:0000256" key="1">
    <source>
        <dbReference type="SAM" id="MobiDB-lite"/>
    </source>
</evidence>
<evidence type="ECO:0000313" key="3">
    <source>
        <dbReference type="Proteomes" id="UP000823847"/>
    </source>
</evidence>
<dbReference type="EMBL" id="DXEN01000048">
    <property type="protein sequence ID" value="HIX86209.1"/>
    <property type="molecule type" value="Genomic_DNA"/>
</dbReference>
<name>A0A9D1XUD2_9BACT</name>
<protein>
    <submittedName>
        <fullName evidence="2">Helix-hairpin-helix domain-containing protein</fullName>
    </submittedName>
</protein>
<dbReference type="PANTHER" id="PTHR21180">
    <property type="entry name" value="ENDONUCLEASE/EXONUCLEASE/PHOSPHATASE FAMILY DOMAIN-CONTAINING PROTEIN 1"/>
    <property type="match status" value="1"/>
</dbReference>
<dbReference type="InterPro" id="IPR051675">
    <property type="entry name" value="Endo/Exo/Phosphatase_dom_1"/>
</dbReference>
<comment type="caution">
    <text evidence="2">The sequence shown here is derived from an EMBL/GenBank/DDBJ whole genome shotgun (WGS) entry which is preliminary data.</text>
</comment>
<dbReference type="GO" id="GO:0015628">
    <property type="term" value="P:protein secretion by the type II secretion system"/>
    <property type="evidence" value="ECO:0007669"/>
    <property type="project" value="TreeGrafter"/>
</dbReference>
<organism evidence="2 3">
    <name type="scientific">Candidatus Parabacteroides intestinigallinarum</name>
    <dbReference type="NCBI Taxonomy" id="2838722"/>
    <lineage>
        <taxon>Bacteria</taxon>
        <taxon>Pseudomonadati</taxon>
        <taxon>Bacteroidota</taxon>
        <taxon>Bacteroidia</taxon>
        <taxon>Bacteroidales</taxon>
        <taxon>Tannerellaceae</taxon>
        <taxon>Parabacteroides</taxon>
    </lineage>
</organism>
<dbReference type="AlphaFoldDB" id="A0A9D1XUD2"/>
<reference evidence="2" key="1">
    <citation type="journal article" date="2021" name="PeerJ">
        <title>Extensive microbial diversity within the chicken gut microbiome revealed by metagenomics and culture.</title>
        <authorList>
            <person name="Gilroy R."/>
            <person name="Ravi A."/>
            <person name="Getino M."/>
            <person name="Pursley I."/>
            <person name="Horton D.L."/>
            <person name="Alikhan N.F."/>
            <person name="Baker D."/>
            <person name="Gharbi K."/>
            <person name="Hall N."/>
            <person name="Watson M."/>
            <person name="Adriaenssens E.M."/>
            <person name="Foster-Nyarko E."/>
            <person name="Jarju S."/>
            <person name="Secka A."/>
            <person name="Antonio M."/>
            <person name="Oren A."/>
            <person name="Chaudhuri R.R."/>
            <person name="La Ragione R."/>
            <person name="Hildebrand F."/>
            <person name="Pallen M.J."/>
        </authorList>
    </citation>
    <scope>NUCLEOTIDE SEQUENCE</scope>
    <source>
        <strain evidence="2">ChiHecec2B26-12326</strain>
    </source>
</reference>
<dbReference type="InterPro" id="IPR010994">
    <property type="entry name" value="RuvA_2-like"/>
</dbReference>
<dbReference type="SUPFAM" id="SSF47781">
    <property type="entry name" value="RuvA domain 2-like"/>
    <property type="match status" value="2"/>
</dbReference>
<dbReference type="Proteomes" id="UP000823847">
    <property type="component" value="Unassembled WGS sequence"/>
</dbReference>
<evidence type="ECO:0000313" key="2">
    <source>
        <dbReference type="EMBL" id="HIX86209.1"/>
    </source>
</evidence>
<accession>A0A9D1XUD2</accession>
<feature type="region of interest" description="Disordered" evidence="1">
    <location>
        <begin position="50"/>
        <end position="97"/>
    </location>
</feature>
<dbReference type="PANTHER" id="PTHR21180:SF32">
    <property type="entry name" value="ENDONUCLEASE_EXONUCLEASE_PHOSPHATASE FAMILY DOMAIN-CONTAINING PROTEIN 1"/>
    <property type="match status" value="1"/>
</dbReference>
<reference evidence="2" key="2">
    <citation type="submission" date="2021-04" db="EMBL/GenBank/DDBJ databases">
        <authorList>
            <person name="Gilroy R."/>
        </authorList>
    </citation>
    <scope>NUCLEOTIDE SEQUENCE</scope>
    <source>
        <strain evidence="2">ChiHecec2B26-12326</strain>
    </source>
</reference>
<sequence length="241" mass="27184">MKWQDVFYFAKGERQALGLLLGLIALTWAAVIYTDGRRKPDAPVAVATRDTIVGPARDTTRTTPPPTPLPRARAEAKKADSPRRSATYDKKRASRPRYPRVEKYPAGTVVELNSADTTILKRVPGIGSAFARRIVNFRAALGGFHSVEQLSEVYGIDAERYQALRPWFAVDTAAIRPLAVNRLTARQLARHPYVSYPQARVIERLARRRGGLRGWEELSLLEEFTPAERRRLRPYLSFEGD</sequence>
<dbReference type="Gene3D" id="1.10.150.320">
    <property type="entry name" value="Photosystem II 12 kDa extrinsic protein"/>
    <property type="match status" value="1"/>
</dbReference>
<dbReference type="GO" id="GO:0015627">
    <property type="term" value="C:type II protein secretion system complex"/>
    <property type="evidence" value="ECO:0007669"/>
    <property type="project" value="TreeGrafter"/>
</dbReference>
<gene>
    <name evidence="2" type="ORF">H9848_06335</name>
</gene>
<proteinExistence type="predicted"/>
<dbReference type="Pfam" id="PF12836">
    <property type="entry name" value="HHH_3"/>
    <property type="match status" value="1"/>
</dbReference>